<dbReference type="SUPFAM" id="SSF53850">
    <property type="entry name" value="Periplasmic binding protein-like II"/>
    <property type="match status" value="1"/>
</dbReference>
<comment type="subcellular location">
    <subcellularLocation>
        <location evidence="1">Membrane</location>
        <topology evidence="1">Lipid-anchor</topology>
    </subcellularLocation>
</comment>
<keyword evidence="2" id="KW-0732">Signal</keyword>
<protein>
    <submittedName>
        <fullName evidence="6">D-methionine-binding lipoprotein MetQ</fullName>
    </submittedName>
</protein>
<dbReference type="GO" id="GO:0016020">
    <property type="term" value="C:membrane"/>
    <property type="evidence" value="ECO:0007669"/>
    <property type="project" value="UniProtKB-SubCell"/>
</dbReference>
<dbReference type="Gene3D" id="3.40.190.10">
    <property type="entry name" value="Periplasmic binding protein-like II"/>
    <property type="match status" value="2"/>
</dbReference>
<name>A0A5J4QUN9_9ZZZZ</name>
<dbReference type="InterPro" id="IPR004872">
    <property type="entry name" value="Lipoprotein_NlpA"/>
</dbReference>
<keyword evidence="4" id="KW-0564">Palmitate</keyword>
<dbReference type="CDD" id="cd13598">
    <property type="entry name" value="PBP2_lipoprotein_IlpA_like"/>
    <property type="match status" value="1"/>
</dbReference>
<keyword evidence="3" id="KW-0472">Membrane</keyword>
<dbReference type="AlphaFoldDB" id="A0A5J4QUN9"/>
<evidence type="ECO:0000256" key="5">
    <source>
        <dbReference type="ARBA" id="ARBA00023288"/>
    </source>
</evidence>
<dbReference type="PIRSF" id="PIRSF002854">
    <property type="entry name" value="MetQ"/>
    <property type="match status" value="1"/>
</dbReference>
<dbReference type="NCBIfam" id="TIGR00363">
    <property type="entry name" value="MetQ/NlpA family lipoprotein"/>
    <property type="match status" value="1"/>
</dbReference>
<dbReference type="Pfam" id="PF03180">
    <property type="entry name" value="Lipoprotein_9"/>
    <property type="match status" value="1"/>
</dbReference>
<sequence>MKRTFFYAGILSMVLLLAACGKANKNNPNHIKVGVQAGPEYALAQTAQKLAKEKFGLEVELIPFNDYIMPNIALDQKDIDVNVFQTKPFFEEQVKQRGYTFVIVGNTFVYPIAAYSRKIKTLDELEDKSTIAIPNDISNGSRSLLLLEKAGLIKLKTRADNTPRIIDIEENTRNLRIIELEAPQLPRVLDDDNVALAVINNNFATKAGLLLKDGIIKEEKDSPYVNVIVAREDNKDEEKIKKFVQAYQSEEVIETAEREFKGGAVAGWVEN</sequence>
<evidence type="ECO:0000313" key="6">
    <source>
        <dbReference type="EMBL" id="KAA6324854.1"/>
    </source>
</evidence>
<keyword evidence="5 6" id="KW-0449">Lipoprotein</keyword>
<evidence type="ECO:0000256" key="4">
    <source>
        <dbReference type="ARBA" id="ARBA00023139"/>
    </source>
</evidence>
<dbReference type="PROSITE" id="PS51257">
    <property type="entry name" value="PROKAR_LIPOPROTEIN"/>
    <property type="match status" value="1"/>
</dbReference>
<evidence type="ECO:0000256" key="3">
    <source>
        <dbReference type="ARBA" id="ARBA00023136"/>
    </source>
</evidence>
<accession>A0A5J4QUN9</accession>
<dbReference type="PANTHER" id="PTHR30429">
    <property type="entry name" value="D-METHIONINE-BINDING LIPOPROTEIN METQ"/>
    <property type="match status" value="1"/>
</dbReference>
<proteinExistence type="predicted"/>
<evidence type="ECO:0000256" key="2">
    <source>
        <dbReference type="ARBA" id="ARBA00022729"/>
    </source>
</evidence>
<dbReference type="EMBL" id="SNRY01002490">
    <property type="protein sequence ID" value="KAA6324854.1"/>
    <property type="molecule type" value="Genomic_DNA"/>
</dbReference>
<dbReference type="PANTHER" id="PTHR30429:SF1">
    <property type="entry name" value="D-METHIONINE-BINDING LIPOPROTEIN METQ-RELATED"/>
    <property type="match status" value="1"/>
</dbReference>
<reference evidence="6" key="1">
    <citation type="submission" date="2019-03" db="EMBL/GenBank/DDBJ databases">
        <title>Single cell metagenomics reveals metabolic interactions within the superorganism composed of flagellate Streblomastix strix and complex community of Bacteroidetes bacteria on its surface.</title>
        <authorList>
            <person name="Treitli S.C."/>
            <person name="Kolisko M."/>
            <person name="Husnik F."/>
            <person name="Keeling P."/>
            <person name="Hampl V."/>
        </authorList>
    </citation>
    <scope>NUCLEOTIDE SEQUENCE</scope>
    <source>
        <strain evidence="6">STM</strain>
    </source>
</reference>
<comment type="caution">
    <text evidence="6">The sequence shown here is derived from an EMBL/GenBank/DDBJ whole genome shotgun (WGS) entry which is preliminary data.</text>
</comment>
<organism evidence="6">
    <name type="scientific">termite gut metagenome</name>
    <dbReference type="NCBI Taxonomy" id="433724"/>
    <lineage>
        <taxon>unclassified sequences</taxon>
        <taxon>metagenomes</taxon>
        <taxon>organismal metagenomes</taxon>
    </lineage>
</organism>
<evidence type="ECO:0000256" key="1">
    <source>
        <dbReference type="ARBA" id="ARBA00004635"/>
    </source>
</evidence>
<gene>
    <name evidence="6" type="ORF">EZS27_025864</name>
</gene>